<dbReference type="Proteomes" id="UP000002218">
    <property type="component" value="Chromosome"/>
</dbReference>
<dbReference type="EMBL" id="CP001737">
    <property type="protein sequence ID" value="ACV79059.1"/>
    <property type="molecule type" value="Genomic_DNA"/>
</dbReference>
<gene>
    <name evidence="1" type="ordered locus">Namu_2713</name>
</gene>
<accession>C8X8K4</accession>
<dbReference type="AlphaFoldDB" id="C8X8K4"/>
<dbReference type="KEGG" id="nml:Namu_2713"/>
<protein>
    <submittedName>
        <fullName evidence="1">Uncharacterized protein</fullName>
    </submittedName>
</protein>
<dbReference type="RefSeq" id="WP_015747938.1">
    <property type="nucleotide sequence ID" value="NC_013235.1"/>
</dbReference>
<keyword evidence="2" id="KW-1185">Reference proteome</keyword>
<name>C8X8K4_NAKMY</name>
<evidence type="ECO:0000313" key="1">
    <source>
        <dbReference type="EMBL" id="ACV79059.1"/>
    </source>
</evidence>
<sequence length="178" mass="19410">MTVVLDNQSRAAVLAAAYAAAGPKGASPEEAAVHAARVQLRTVEIAVELTDEKSWFNKAIEQVLGPNTRTFTGTVLAVDEHMGQSRNGGGKVSTTRKQVTFRTRVHEEYAPDGTEQALTERTDSLVGKAIAKRLERLLGHRVLVWVETESFQAKSGATRKSRVIRHVVDLGLPHDNDD</sequence>
<dbReference type="STRING" id="479431.Namu_2713"/>
<reference evidence="2" key="1">
    <citation type="submission" date="2009-09" db="EMBL/GenBank/DDBJ databases">
        <title>The complete genome of Nakamurella multipartita DSM 44233.</title>
        <authorList>
            <consortium name="US DOE Joint Genome Institute (JGI-PGF)"/>
            <person name="Lucas S."/>
            <person name="Copeland A."/>
            <person name="Lapidus A."/>
            <person name="Glavina del Rio T."/>
            <person name="Dalin E."/>
            <person name="Tice H."/>
            <person name="Bruce D."/>
            <person name="Goodwin L."/>
            <person name="Pitluck S."/>
            <person name="Kyrpides N."/>
            <person name="Mavromatis K."/>
            <person name="Ivanova N."/>
            <person name="Ovchinnikova G."/>
            <person name="Sims D."/>
            <person name="Meincke L."/>
            <person name="Brettin T."/>
            <person name="Detter J.C."/>
            <person name="Han C."/>
            <person name="Larimer F."/>
            <person name="Land M."/>
            <person name="Hauser L."/>
            <person name="Markowitz V."/>
            <person name="Cheng J.-F."/>
            <person name="Hugenholtz P."/>
            <person name="Woyke T."/>
            <person name="Wu D."/>
            <person name="Klenk H.-P."/>
            <person name="Eisen J.A."/>
        </authorList>
    </citation>
    <scope>NUCLEOTIDE SEQUENCE [LARGE SCALE GENOMIC DNA]</scope>
    <source>
        <strain evidence="2">ATCC 700099 / DSM 44233 / CIP 104796 / JCM 9543 / NBRC 105858 / Y-104</strain>
    </source>
</reference>
<reference evidence="1 2" key="2">
    <citation type="journal article" date="2010" name="Stand. Genomic Sci.">
        <title>Complete genome sequence of Nakamurella multipartita type strain (Y-104).</title>
        <authorList>
            <person name="Tice H."/>
            <person name="Mayilraj S."/>
            <person name="Sims D."/>
            <person name="Lapidus A."/>
            <person name="Nolan M."/>
            <person name="Lucas S."/>
            <person name="Glavina Del Rio T."/>
            <person name="Copeland A."/>
            <person name="Cheng J.F."/>
            <person name="Meincke L."/>
            <person name="Bruce D."/>
            <person name="Goodwin L."/>
            <person name="Pitluck S."/>
            <person name="Ivanova N."/>
            <person name="Mavromatis K."/>
            <person name="Ovchinnikova G."/>
            <person name="Pati A."/>
            <person name="Chen A."/>
            <person name="Palaniappan K."/>
            <person name="Land M."/>
            <person name="Hauser L."/>
            <person name="Chang Y.J."/>
            <person name="Jeffries C.D."/>
            <person name="Detter J.C."/>
            <person name="Brettin T."/>
            <person name="Rohde M."/>
            <person name="Goker M."/>
            <person name="Bristow J."/>
            <person name="Eisen J.A."/>
            <person name="Markowitz V."/>
            <person name="Hugenholtz P."/>
            <person name="Kyrpides N.C."/>
            <person name="Klenk H.P."/>
            <person name="Chen F."/>
        </authorList>
    </citation>
    <scope>NUCLEOTIDE SEQUENCE [LARGE SCALE GENOMIC DNA]</scope>
    <source>
        <strain evidence="2">ATCC 700099 / DSM 44233 / CIP 104796 / JCM 9543 / NBRC 105858 / Y-104</strain>
    </source>
</reference>
<proteinExistence type="predicted"/>
<dbReference type="HOGENOM" id="CLU_1529527_0_0_11"/>
<evidence type="ECO:0000313" key="2">
    <source>
        <dbReference type="Proteomes" id="UP000002218"/>
    </source>
</evidence>
<organism evidence="1 2">
    <name type="scientific">Nakamurella multipartita (strain ATCC 700099 / DSM 44233 / CIP 104796 / JCM 9543 / NBRC 105858 / Y-104)</name>
    <name type="common">Microsphaera multipartita</name>
    <dbReference type="NCBI Taxonomy" id="479431"/>
    <lineage>
        <taxon>Bacteria</taxon>
        <taxon>Bacillati</taxon>
        <taxon>Actinomycetota</taxon>
        <taxon>Actinomycetes</taxon>
        <taxon>Nakamurellales</taxon>
        <taxon>Nakamurellaceae</taxon>
        <taxon>Nakamurella</taxon>
    </lineage>
</organism>
<dbReference type="InParanoid" id="C8X8K4"/>